<sequence length="368" mass="40110">MLDTAIIGGGLSGLALARQLQQQGSKFALFEARERLGGRILSIPVDGMSLDLGPAWFWPKTQPRMTRLVVALGLEAYAQYDQGTVLNLTDPDKAPVPYPTEGVHDGAQRLVGGMASMVQALAARLPEASIHLGHVLISVTQCNNHVELQFRCGDSIELVLARRVVMTVPPRLLEEHVRFEPPLDESLRQSMRATYTWMADQAKVVTTYSQPFWRKAGLAGNAFVEHEQAMLYETFDACDASGDHAALGGFMALSPALRTSFQVGMPILISSQLVQLFGMEADDGTQYVQDWATEVYTSSTLDQSPPTRHPAYDDPTLRRSVWQSKLYFGGAETAGYAAGYMEGALEASERVAYLLAADVGVARALSVV</sequence>
<name>A0A809RFM4_9PROT</name>
<dbReference type="SUPFAM" id="SSF51905">
    <property type="entry name" value="FAD/NAD(P)-binding domain"/>
    <property type="match status" value="1"/>
</dbReference>
<dbReference type="EMBL" id="AP021881">
    <property type="protein sequence ID" value="BBO99673.1"/>
    <property type="molecule type" value="Genomic_DNA"/>
</dbReference>
<proteinExistence type="inferred from homology"/>
<dbReference type="KEGG" id="sniv:SFSGTM_03820"/>
<dbReference type="PANTHER" id="PTHR43563">
    <property type="entry name" value="AMINE OXIDASE"/>
    <property type="match status" value="1"/>
</dbReference>
<evidence type="ECO:0000313" key="4">
    <source>
        <dbReference type="Proteomes" id="UP000463939"/>
    </source>
</evidence>
<organism evidence="3 4">
    <name type="scientific">Sulfuriferula nivalis</name>
    <dbReference type="NCBI Taxonomy" id="2675298"/>
    <lineage>
        <taxon>Bacteria</taxon>
        <taxon>Pseudomonadati</taxon>
        <taxon>Pseudomonadota</taxon>
        <taxon>Betaproteobacteria</taxon>
        <taxon>Nitrosomonadales</taxon>
        <taxon>Sulfuricellaceae</taxon>
        <taxon>Sulfuriferula</taxon>
    </lineage>
</organism>
<accession>A0A809RFM4</accession>
<dbReference type="Pfam" id="PF01593">
    <property type="entry name" value="Amino_oxidase"/>
    <property type="match status" value="2"/>
</dbReference>
<dbReference type="GO" id="GO:0016491">
    <property type="term" value="F:oxidoreductase activity"/>
    <property type="evidence" value="ECO:0007669"/>
    <property type="project" value="InterPro"/>
</dbReference>
<reference evidence="4" key="1">
    <citation type="submission" date="2019-11" db="EMBL/GenBank/DDBJ databases">
        <title>Isolation and characterization of a novel species in the genus Sulfuriferula.</title>
        <authorList>
            <person name="Mochizuki J."/>
            <person name="Kojima H."/>
            <person name="Fukui M."/>
        </authorList>
    </citation>
    <scope>NUCLEOTIDE SEQUENCE [LARGE SCALE GENOMIC DNA]</scope>
    <source>
        <strain evidence="4">SGTM</strain>
    </source>
</reference>
<dbReference type="SUPFAM" id="SSF54373">
    <property type="entry name" value="FAD-linked reductases, C-terminal domain"/>
    <property type="match status" value="1"/>
</dbReference>
<feature type="domain" description="Amine oxidase" evidence="2">
    <location>
        <begin position="11"/>
        <end position="81"/>
    </location>
</feature>
<evidence type="ECO:0000259" key="2">
    <source>
        <dbReference type="Pfam" id="PF01593"/>
    </source>
</evidence>
<evidence type="ECO:0000256" key="1">
    <source>
        <dbReference type="ARBA" id="ARBA00005995"/>
    </source>
</evidence>
<dbReference type="Gene3D" id="3.50.50.60">
    <property type="entry name" value="FAD/NAD(P)-binding domain"/>
    <property type="match status" value="2"/>
</dbReference>
<keyword evidence="4" id="KW-1185">Reference proteome</keyword>
<dbReference type="InterPro" id="IPR036188">
    <property type="entry name" value="FAD/NAD-bd_sf"/>
</dbReference>
<protein>
    <recommendedName>
        <fullName evidence="2">Amine oxidase domain-containing protein</fullName>
    </recommendedName>
</protein>
<comment type="similarity">
    <text evidence="1">Belongs to the flavin monoamine oxidase family.</text>
</comment>
<dbReference type="InterPro" id="IPR050703">
    <property type="entry name" value="Flavin_MAO"/>
</dbReference>
<dbReference type="InterPro" id="IPR002937">
    <property type="entry name" value="Amino_oxidase"/>
</dbReference>
<feature type="domain" description="Amine oxidase" evidence="2">
    <location>
        <begin position="104"/>
        <end position="353"/>
    </location>
</feature>
<dbReference type="PANTHER" id="PTHR43563:SF14">
    <property type="entry name" value="AMINE OXIDASE"/>
    <property type="match status" value="1"/>
</dbReference>
<dbReference type="AlphaFoldDB" id="A0A809RFM4"/>
<dbReference type="Proteomes" id="UP000463939">
    <property type="component" value="Chromosome"/>
</dbReference>
<evidence type="ECO:0000313" key="3">
    <source>
        <dbReference type="EMBL" id="BBO99673.1"/>
    </source>
</evidence>
<gene>
    <name evidence="3" type="ORF">SFSGTM_03820</name>
</gene>